<proteinExistence type="predicted"/>
<evidence type="ECO:0000256" key="2">
    <source>
        <dbReference type="SAM" id="SignalP"/>
    </source>
</evidence>
<sequence length="233" mass="23438">MRIRRLIGTFLPVLTLTAVAVGSGAGAEAVRARHSAVSAPARWAPYALDADGSASGSAPGSPSDAAGSSPWLEDPTPRQGRMIPSATALPLREPGLSPLQAAQILRLALAVPGASAQTDPPGTPAPANDGLGLSPAHAYAGVQAGPDASVRVDRADGNALVTLTALRVPGRGVSSFVRLSYNSLDPTASPIGPGWSLDAATLVPVGQYLRALPEPQQGSFTPQGSSTQQGSST</sequence>
<name>A0A941IWH3_9ACTN</name>
<comment type="caution">
    <text evidence="3">The sequence shown here is derived from an EMBL/GenBank/DDBJ whole genome shotgun (WGS) entry which is preliminary data.</text>
</comment>
<feature type="compositionally biased region" description="Low complexity" evidence="1">
    <location>
        <begin position="50"/>
        <end position="70"/>
    </location>
</feature>
<evidence type="ECO:0000256" key="1">
    <source>
        <dbReference type="SAM" id="MobiDB-lite"/>
    </source>
</evidence>
<evidence type="ECO:0000313" key="4">
    <source>
        <dbReference type="Proteomes" id="UP000675781"/>
    </source>
</evidence>
<gene>
    <name evidence="3" type="ORF">KDL01_39420</name>
</gene>
<accession>A0A941IWH3</accession>
<feature type="non-terminal residue" evidence="3">
    <location>
        <position position="233"/>
    </location>
</feature>
<keyword evidence="4" id="KW-1185">Reference proteome</keyword>
<dbReference type="Proteomes" id="UP000675781">
    <property type="component" value="Unassembled WGS sequence"/>
</dbReference>
<organism evidence="3 4">
    <name type="scientific">Actinospica durhamensis</name>
    <dbReference type="NCBI Taxonomy" id="1508375"/>
    <lineage>
        <taxon>Bacteria</taxon>
        <taxon>Bacillati</taxon>
        <taxon>Actinomycetota</taxon>
        <taxon>Actinomycetes</taxon>
        <taxon>Catenulisporales</taxon>
        <taxon>Actinospicaceae</taxon>
        <taxon>Actinospica</taxon>
    </lineage>
</organism>
<reference evidence="3" key="1">
    <citation type="submission" date="2021-04" db="EMBL/GenBank/DDBJ databases">
        <title>Genome based classification of Actinospica acidithermotolerans sp. nov., an actinobacterium isolated from an Indonesian hot spring.</title>
        <authorList>
            <person name="Kusuma A.B."/>
            <person name="Putra K.E."/>
            <person name="Nafisah S."/>
            <person name="Loh J."/>
            <person name="Nouioui I."/>
            <person name="Goodfellow M."/>
        </authorList>
    </citation>
    <scope>NUCLEOTIDE SEQUENCE</scope>
    <source>
        <strain evidence="3">CSCA 57</strain>
    </source>
</reference>
<feature type="compositionally biased region" description="Low complexity" evidence="1">
    <location>
        <begin position="215"/>
        <end position="233"/>
    </location>
</feature>
<feature type="chain" id="PRO_5039532892" evidence="2">
    <location>
        <begin position="21"/>
        <end position="233"/>
    </location>
</feature>
<feature type="region of interest" description="Disordered" evidence="1">
    <location>
        <begin position="213"/>
        <end position="233"/>
    </location>
</feature>
<evidence type="ECO:0000313" key="3">
    <source>
        <dbReference type="EMBL" id="MBR7839396.1"/>
    </source>
</evidence>
<keyword evidence="2" id="KW-0732">Signal</keyword>
<protein>
    <submittedName>
        <fullName evidence="3">Uncharacterized protein</fullName>
    </submittedName>
</protein>
<feature type="region of interest" description="Disordered" evidence="1">
    <location>
        <begin position="50"/>
        <end position="82"/>
    </location>
</feature>
<dbReference type="AlphaFoldDB" id="A0A941IWH3"/>
<feature type="signal peptide" evidence="2">
    <location>
        <begin position="1"/>
        <end position="20"/>
    </location>
</feature>
<dbReference type="RefSeq" id="WP_212533833.1">
    <property type="nucleotide sequence ID" value="NZ_JAGSOG010000439.1"/>
</dbReference>
<dbReference type="EMBL" id="JAGSOG010000439">
    <property type="protein sequence ID" value="MBR7839396.1"/>
    <property type="molecule type" value="Genomic_DNA"/>
</dbReference>